<keyword evidence="9" id="KW-0245">EGF-like domain</keyword>
<dbReference type="Ensembl" id="ENSMUST00000096663.5">
    <property type="protein sequence ID" value="ENSMUSP00000094420.4"/>
    <property type="gene ID" value="ENSMUSG00000071937.5"/>
</dbReference>
<keyword evidence="6 9" id="KW-1015">Disulfide bond</keyword>
<dbReference type="GO" id="GO:0016020">
    <property type="term" value="C:membrane"/>
    <property type="evidence" value="ECO:0007669"/>
    <property type="project" value="UniProtKB-SubCell"/>
</dbReference>
<dbReference type="GO" id="GO:0046872">
    <property type="term" value="F:metal ion binding"/>
    <property type="evidence" value="ECO:0007669"/>
    <property type="project" value="UniProtKB-KW"/>
</dbReference>
<reference evidence="16" key="4">
    <citation type="submission" date="2025-09" db="UniProtKB">
        <authorList>
            <consortium name="Ensembl"/>
        </authorList>
    </citation>
    <scope>IDENTIFICATION</scope>
    <source>
        <strain evidence="16">C57BL/6J</strain>
    </source>
</reference>
<dbReference type="SUPFAM" id="SSF57552">
    <property type="entry name" value="Blood coagulation inhibitor (disintegrin)"/>
    <property type="match status" value="1"/>
</dbReference>
<evidence type="ECO:0000259" key="15">
    <source>
        <dbReference type="PROSITE" id="PS50215"/>
    </source>
</evidence>
<dbReference type="MGI" id="MGI:1345157">
    <property type="gene designation" value="Adam25"/>
</dbReference>
<dbReference type="PROSITE" id="PS01186">
    <property type="entry name" value="EGF_2"/>
    <property type="match status" value="1"/>
</dbReference>
<feature type="binding site" evidence="10">
    <location>
        <position position="355"/>
    </location>
    <ligand>
        <name>Zn(2+)</name>
        <dbReference type="ChEBI" id="CHEBI:29105"/>
        <note>catalytic</note>
    </ligand>
</feature>
<dbReference type="KEGG" id="mmu:23793"/>
<name>A0A0R4J160_MOUSE</name>
<sequence length="760" mass="86275">MQTRQRASSFAATEDNIAMDKAVVYTRIPHLYVWLEILNILSSWPLTGYAQHTSLPEVVIPLRVTGNRPMWAMGWLTYSLHFGGQKHFIHIKAKKFLVSRLFSVFTYTKQGALHKDQPYVQNDCYYHGHMDGDPESMVAITTCYGGFQGILQINGTVYEIKPKNLSSTFEHLVQKMDSEETELLPMRCALTEEIARQMKLQQNENPTLMQSHYEGWWTHKSFLDLALVVERERIRYHNNNTSRVLVEVFTIINIINNIYETLDVELVLLGVEMWNERNHVQVRSIEELLDEFCMWKARSLNFRIPNDIAHIFVNHEFGIYLGLAYIGSVCVPSHNCGVDRLLGGNLFYFGRIIAHEMGHNLGMEHDSSSCTCGRKICLMAPADNGIPKFSNCSYSYYWATYATAKCMRKEKKSKGILRGKLCGDGVVDDGEQCDCGSAKSCADDPCCKPSCTLKDGAACAFGLCCLYCQIMPAGTVCRQEVNECDLPEWCNGHSHKCPNDVYLLDGSPCRDGGYCYEKRCNNRDEQCKQIFGKEARSADHSCYRELNTQGDRFGNCGVIRDAYLRCHDPDILCGRVQCENVAHIPFLRDHSTVHWTHLNGVTCWGTDYHFGMTIPDIGIVKDGTDCGPEHVCINKKCVSKSIWRSQCSPKTCNMKGVCNNLHHCHCNLGWDPPHCLKSGLGGSIDSGPPNYTENYTEKKHKKSIGLVILFWILFACFSVLFIVFLFFLRSYVELPMSEEPKVPTPENKEDTNEVMNTETE</sequence>
<dbReference type="InterPro" id="IPR001762">
    <property type="entry name" value="Disintegrin_dom"/>
</dbReference>
<reference evidence="16 18" key="2">
    <citation type="journal article" date="2011" name="PLoS Biol.">
        <title>Modernizing reference genome assemblies.</title>
        <authorList>
            <person name="Church D.M."/>
            <person name="Schneider V.A."/>
            <person name="Graves T."/>
            <person name="Auger K."/>
            <person name="Cunningham F."/>
            <person name="Bouk N."/>
            <person name="Chen H.C."/>
            <person name="Agarwala R."/>
            <person name="McLaren W.M."/>
            <person name="Ritchie G.R."/>
            <person name="Albracht D."/>
            <person name="Kremitzki M."/>
            <person name="Rock S."/>
            <person name="Kotkiewicz H."/>
            <person name="Kremitzki C."/>
            <person name="Wollam A."/>
            <person name="Trani L."/>
            <person name="Fulton L."/>
            <person name="Fulton R."/>
            <person name="Matthews L."/>
            <person name="Whitehead S."/>
            <person name="Chow W."/>
            <person name="Torrance J."/>
            <person name="Dunn M."/>
            <person name="Harden G."/>
            <person name="Threadgold G."/>
            <person name="Wood J."/>
            <person name="Collins J."/>
            <person name="Heath P."/>
            <person name="Griffiths G."/>
            <person name="Pelan S."/>
            <person name="Grafham D."/>
            <person name="Eichler E.E."/>
            <person name="Weinstock G."/>
            <person name="Mardis E.R."/>
            <person name="Wilson R.K."/>
            <person name="Howe K."/>
            <person name="Flicek P."/>
            <person name="Hubbard T."/>
        </authorList>
    </citation>
    <scope>NUCLEOTIDE SEQUENCE [LARGE SCALE GENOMIC DNA]</scope>
    <source>
        <strain evidence="16 18">C57BL/6J</strain>
    </source>
</reference>
<dbReference type="FunFam" id="4.10.70.10:FF:000001">
    <property type="entry name" value="Disintegrin and metalloproteinase domain-containing protein 22"/>
    <property type="match status" value="1"/>
</dbReference>
<dbReference type="GO" id="GO:0004222">
    <property type="term" value="F:metalloendopeptidase activity"/>
    <property type="evidence" value="ECO:0007669"/>
    <property type="project" value="InterPro"/>
</dbReference>
<dbReference type="PANTHER" id="PTHR11905">
    <property type="entry name" value="ADAM A DISINTEGRIN AND METALLOPROTEASE DOMAIN"/>
    <property type="match status" value="1"/>
</dbReference>
<dbReference type="BioGRID-ORCS" id="23793">
    <property type="hits" value="0 hits in 56 CRISPR screens"/>
</dbReference>
<dbReference type="CDD" id="cd04269">
    <property type="entry name" value="ZnMc_adamalysin_II_like"/>
    <property type="match status" value="1"/>
</dbReference>
<dbReference type="InterPro" id="IPR001590">
    <property type="entry name" value="Peptidase_M12B"/>
</dbReference>
<dbReference type="DNASU" id="23793"/>
<dbReference type="CTD" id="23793"/>
<dbReference type="GO" id="GO:0006508">
    <property type="term" value="P:proteolysis"/>
    <property type="evidence" value="ECO:0007669"/>
    <property type="project" value="InterPro"/>
</dbReference>
<dbReference type="PhylomeDB" id="A0A0R4J160"/>
<dbReference type="PRINTS" id="PR00289">
    <property type="entry name" value="DISINTEGRIN"/>
</dbReference>
<dbReference type="Proteomes" id="UP000000589">
    <property type="component" value="Chromosome 8"/>
</dbReference>
<accession>A0A0R4J160</accession>
<dbReference type="PROSITE" id="PS50026">
    <property type="entry name" value="EGF_3"/>
    <property type="match status" value="1"/>
</dbReference>
<dbReference type="ProteomicsDB" id="363800"/>
<comment type="caution">
    <text evidence="9">Lacks conserved residue(s) required for the propagation of feature annotation.</text>
</comment>
<dbReference type="GeneTree" id="ENSGT00940000161067"/>
<evidence type="ECO:0000256" key="10">
    <source>
        <dbReference type="PROSITE-ProRule" id="PRU00276"/>
    </source>
</evidence>
<feature type="region of interest" description="Disordered" evidence="11">
    <location>
        <begin position="738"/>
        <end position="760"/>
    </location>
</feature>
<reference evidence="16 18" key="1">
    <citation type="journal article" date="2009" name="PLoS Biol.">
        <title>Lineage-specific biology revealed by a finished genome assembly of the mouse.</title>
        <authorList>
            <consortium name="Mouse Genome Sequencing Consortium"/>
            <person name="Church D.M."/>
            <person name="Goodstadt L."/>
            <person name="Hillier L.W."/>
            <person name="Zody M.C."/>
            <person name="Goldstein S."/>
            <person name="She X."/>
            <person name="Bult C.J."/>
            <person name="Agarwala R."/>
            <person name="Cherry J.L."/>
            <person name="DiCuccio M."/>
            <person name="Hlavina W."/>
            <person name="Kapustin Y."/>
            <person name="Meric P."/>
            <person name="Maglott D."/>
            <person name="Birtle Z."/>
            <person name="Marques A.C."/>
            <person name="Graves T."/>
            <person name="Zhou S."/>
            <person name="Teague B."/>
            <person name="Potamousis K."/>
            <person name="Churas C."/>
            <person name="Place M."/>
            <person name="Herschleb J."/>
            <person name="Runnheim R."/>
            <person name="Forrest D."/>
            <person name="Amos-Landgraf J."/>
            <person name="Schwartz D.C."/>
            <person name="Cheng Z."/>
            <person name="Lindblad-Toh K."/>
            <person name="Eichler E.E."/>
            <person name="Ponting C.P."/>
        </authorList>
    </citation>
    <scope>NUCLEOTIDE SEQUENCE [LARGE SCALE GENOMIC DNA]</scope>
    <source>
        <strain evidence="16 18">C57BL/6J</strain>
    </source>
</reference>
<keyword evidence="18" id="KW-1185">Reference proteome</keyword>
<feature type="binding site" evidence="10">
    <location>
        <position position="359"/>
    </location>
    <ligand>
        <name>Zn(2+)</name>
        <dbReference type="ChEBI" id="CHEBI:29105"/>
        <note>catalytic</note>
    </ligand>
</feature>
<dbReference type="SUPFAM" id="SSF55486">
    <property type="entry name" value="Metalloproteases ('zincins'), catalytic domain"/>
    <property type="match status" value="1"/>
</dbReference>
<dbReference type="AGR" id="MGI:1345157"/>
<dbReference type="Pfam" id="PF01421">
    <property type="entry name" value="Reprolysin"/>
    <property type="match status" value="1"/>
</dbReference>
<evidence type="ECO:0000256" key="12">
    <source>
        <dbReference type="SAM" id="Phobius"/>
    </source>
</evidence>
<dbReference type="GeneID" id="23793"/>
<reference evidence="16" key="3">
    <citation type="submission" date="2025-08" db="UniProtKB">
        <authorList>
            <consortium name="Ensembl"/>
        </authorList>
    </citation>
    <scope>IDENTIFICATION</scope>
    <source>
        <strain evidence="16">C57BL/6J</strain>
    </source>
</reference>
<dbReference type="PROSITE" id="PS50215">
    <property type="entry name" value="ADAM_MEPRO"/>
    <property type="match status" value="1"/>
</dbReference>
<feature type="disulfide bond" evidence="9">
    <location>
        <begin position="666"/>
        <end position="675"/>
    </location>
</feature>
<evidence type="ECO:0000256" key="3">
    <source>
        <dbReference type="ARBA" id="ARBA00022729"/>
    </source>
</evidence>
<dbReference type="Pfam" id="PF01562">
    <property type="entry name" value="Pep_M12B_propep"/>
    <property type="match status" value="1"/>
</dbReference>
<dbReference type="Bgee" id="ENSMUSG00000071937">
    <property type="expression patterns" value="Expressed in spermatid and 5 other cell types or tissues"/>
</dbReference>
<evidence type="ECO:0000256" key="4">
    <source>
        <dbReference type="ARBA" id="ARBA00022989"/>
    </source>
</evidence>
<proteinExistence type="predicted"/>
<evidence type="ECO:0000256" key="11">
    <source>
        <dbReference type="SAM" id="MobiDB-lite"/>
    </source>
</evidence>
<dbReference type="SMART" id="SM00608">
    <property type="entry name" value="ACR"/>
    <property type="match status" value="1"/>
</dbReference>
<dbReference type="SMART" id="SM00050">
    <property type="entry name" value="DISIN"/>
    <property type="match status" value="1"/>
</dbReference>
<evidence type="ECO:0000256" key="7">
    <source>
        <dbReference type="ARBA" id="ARBA00023180"/>
    </source>
</evidence>
<feature type="disulfide bond" evidence="8">
    <location>
        <begin position="477"/>
        <end position="497"/>
    </location>
</feature>
<feature type="disulfide bond" evidence="10">
    <location>
        <begin position="372"/>
        <end position="377"/>
    </location>
</feature>
<feature type="compositionally biased region" description="Basic and acidic residues" evidence="11">
    <location>
        <begin position="738"/>
        <end position="751"/>
    </location>
</feature>
<feature type="domain" description="Disintegrin" evidence="14">
    <location>
        <begin position="419"/>
        <end position="505"/>
    </location>
</feature>
<dbReference type="VEuPathDB" id="HostDB:ENSMUSG00000071937"/>
<dbReference type="Gene3D" id="4.10.70.10">
    <property type="entry name" value="Disintegrin domain"/>
    <property type="match status" value="1"/>
</dbReference>
<evidence type="ECO:0000313" key="18">
    <source>
        <dbReference type="Proteomes" id="UP000000589"/>
    </source>
</evidence>
<gene>
    <name evidence="16 17" type="primary">Adam25</name>
</gene>
<feature type="active site" evidence="10">
    <location>
        <position position="356"/>
    </location>
</feature>
<dbReference type="InterPro" id="IPR006586">
    <property type="entry name" value="ADAM_Cys-rich"/>
</dbReference>
<feature type="binding site" evidence="10">
    <location>
        <position position="365"/>
    </location>
    <ligand>
        <name>Zn(2+)</name>
        <dbReference type="ChEBI" id="CHEBI:29105"/>
        <note>catalytic</note>
    </ligand>
</feature>
<dbReference type="FunFam" id="3.40.390.10:FF:000002">
    <property type="entry name" value="Disintegrin and metalloproteinase domain-containing protein 22"/>
    <property type="match status" value="1"/>
</dbReference>
<keyword evidence="4 12" id="KW-1133">Transmembrane helix</keyword>
<dbReference type="RefSeq" id="NP_035911.2">
    <property type="nucleotide sequence ID" value="NM_011781.3"/>
</dbReference>
<feature type="domain" description="Peptidase M12B" evidence="15">
    <location>
        <begin position="221"/>
        <end position="397"/>
    </location>
</feature>
<evidence type="ECO:0000313" key="17">
    <source>
        <dbReference type="MGI" id="MGI:1345157"/>
    </source>
</evidence>
<dbReference type="Gene3D" id="3.40.390.10">
    <property type="entry name" value="Collagenase (Catalytic Domain)"/>
    <property type="match status" value="1"/>
</dbReference>
<dbReference type="InterPro" id="IPR024079">
    <property type="entry name" value="MetalloPept_cat_dom_sf"/>
</dbReference>
<feature type="domain" description="EGF-like" evidence="13">
    <location>
        <begin position="643"/>
        <end position="676"/>
    </location>
</feature>
<dbReference type="InterPro" id="IPR034027">
    <property type="entry name" value="Reprolysin_adamalysin"/>
</dbReference>
<keyword evidence="3" id="KW-0732">Signal</keyword>
<dbReference type="InterPro" id="IPR000742">
    <property type="entry name" value="EGF"/>
</dbReference>
<evidence type="ECO:0000256" key="1">
    <source>
        <dbReference type="ARBA" id="ARBA00004167"/>
    </source>
</evidence>
<dbReference type="OrthoDB" id="5951731at2759"/>
<dbReference type="Pfam" id="PF08516">
    <property type="entry name" value="ADAM_CR"/>
    <property type="match status" value="1"/>
</dbReference>
<evidence type="ECO:0000259" key="13">
    <source>
        <dbReference type="PROSITE" id="PS50026"/>
    </source>
</evidence>
<dbReference type="AlphaFoldDB" id="A0A0R4J160"/>
<evidence type="ECO:0000259" key="14">
    <source>
        <dbReference type="PROSITE" id="PS50214"/>
    </source>
</evidence>
<keyword evidence="7" id="KW-0325">Glycoprotein</keyword>
<evidence type="ECO:0000256" key="9">
    <source>
        <dbReference type="PROSITE-ProRule" id="PRU00076"/>
    </source>
</evidence>
<dbReference type="PANTHER" id="PTHR11905:SF232">
    <property type="entry name" value="DISINTEGRIN AND METALLOPROTEINASE DOMAIN-CONTAINING PROTEIN 20"/>
    <property type="match status" value="1"/>
</dbReference>
<keyword evidence="2 12" id="KW-0812">Transmembrane</keyword>
<dbReference type="InterPro" id="IPR002870">
    <property type="entry name" value="Peptidase_M12B_N"/>
</dbReference>
<comment type="subcellular location">
    <subcellularLocation>
        <location evidence="1">Membrane</location>
        <topology evidence="1">Single-pass membrane protein</topology>
    </subcellularLocation>
</comment>
<dbReference type="OMA" id="RHDDKTC"/>
<keyword evidence="10" id="KW-0862">Zinc</keyword>
<keyword evidence="5 12" id="KW-0472">Membrane</keyword>
<feature type="transmembrane region" description="Helical" evidence="12">
    <location>
        <begin position="704"/>
        <end position="728"/>
    </location>
</feature>
<organism evidence="16 18">
    <name type="scientific">Mus musculus</name>
    <name type="common">Mouse</name>
    <dbReference type="NCBI Taxonomy" id="10090"/>
    <lineage>
        <taxon>Eukaryota</taxon>
        <taxon>Metazoa</taxon>
        <taxon>Chordata</taxon>
        <taxon>Craniata</taxon>
        <taxon>Vertebrata</taxon>
        <taxon>Euteleostomi</taxon>
        <taxon>Mammalia</taxon>
        <taxon>Eutheria</taxon>
        <taxon>Euarchontoglires</taxon>
        <taxon>Glires</taxon>
        <taxon>Rodentia</taxon>
        <taxon>Myomorpha</taxon>
        <taxon>Muroidea</taxon>
        <taxon>Muridae</taxon>
        <taxon>Murinae</taxon>
        <taxon>Mus</taxon>
        <taxon>Mus</taxon>
    </lineage>
</organism>
<evidence type="ECO:0000256" key="2">
    <source>
        <dbReference type="ARBA" id="ARBA00022692"/>
    </source>
</evidence>
<keyword evidence="10" id="KW-0479">Metal-binding</keyword>
<evidence type="ECO:0000313" key="16">
    <source>
        <dbReference type="Ensembl" id="ENSMUSP00000094420.4"/>
    </source>
</evidence>
<evidence type="ECO:0000256" key="5">
    <source>
        <dbReference type="ARBA" id="ARBA00023136"/>
    </source>
</evidence>
<dbReference type="InterPro" id="IPR036436">
    <property type="entry name" value="Disintegrin_dom_sf"/>
</dbReference>
<dbReference type="PROSITE" id="PS50214">
    <property type="entry name" value="DISINTEGRIN_2"/>
    <property type="match status" value="1"/>
</dbReference>
<protein>
    <submittedName>
        <fullName evidence="16">ADAM metallopeptidase domain 25</fullName>
    </submittedName>
</protein>
<evidence type="ECO:0000256" key="6">
    <source>
        <dbReference type="ARBA" id="ARBA00023157"/>
    </source>
</evidence>
<dbReference type="SMR" id="A0A0R4J160"/>
<evidence type="ECO:0000256" key="8">
    <source>
        <dbReference type="PROSITE-ProRule" id="PRU00068"/>
    </source>
</evidence>
<dbReference type="Pfam" id="PF00200">
    <property type="entry name" value="Disintegrin"/>
    <property type="match status" value="1"/>
</dbReference>